<dbReference type="Proteomes" id="UP000298493">
    <property type="component" value="Unassembled WGS sequence"/>
</dbReference>
<proteinExistence type="predicted"/>
<gene>
    <name evidence="3" type="ORF">E6O75_ATG00503</name>
</gene>
<name>A0A4Z1PGK7_9PEZI</name>
<sequence>MVRLKNASGPVRDSDPRKGRAEAAMASKSTAGSQRDDDVDPSMPIFFYMPNEHPYGIFCQWHKSYFTVAKSSFAYLDRNTLPDKTPQAGVENVSQKLGSTTLSRSSTSSVGNNARKREEGTVTFGCCEQYMKYCKAVFFHDTASAKRIMSSSNPKEQKAIGRKVNAVWGIGLNEAMAIAMWNALGAEAEESWGLNLLGKAIMAVRERMVREMVGEDGKTEGEMGEEEVKREREKKVRSLNKRLRDIKGLKEKRDTGEKLQPNQIEKIEREGELKRELDEFGGEEVVVA</sequence>
<feature type="region of interest" description="Disordered" evidence="1">
    <location>
        <begin position="247"/>
        <end position="271"/>
    </location>
</feature>
<dbReference type="Gene3D" id="1.10.357.40">
    <property type="entry name" value="YbiA-like"/>
    <property type="match status" value="1"/>
</dbReference>
<dbReference type="STRING" id="86259.A0A4Z1PGK7"/>
<dbReference type="EMBL" id="SNSC02000001">
    <property type="protein sequence ID" value="TID27736.1"/>
    <property type="molecule type" value="Genomic_DNA"/>
</dbReference>
<feature type="region of interest" description="Disordered" evidence="1">
    <location>
        <begin position="215"/>
        <end position="235"/>
    </location>
</feature>
<evidence type="ECO:0000313" key="3">
    <source>
        <dbReference type="EMBL" id="TID27736.1"/>
    </source>
</evidence>
<feature type="region of interest" description="Disordered" evidence="1">
    <location>
        <begin position="93"/>
        <end position="114"/>
    </location>
</feature>
<evidence type="ECO:0000259" key="2">
    <source>
        <dbReference type="Pfam" id="PF08719"/>
    </source>
</evidence>
<comment type="caution">
    <text evidence="3">The sequence shown here is derived from an EMBL/GenBank/DDBJ whole genome shotgun (WGS) entry which is preliminary data.</text>
</comment>
<dbReference type="InterPro" id="IPR012816">
    <property type="entry name" value="NADAR"/>
</dbReference>
<evidence type="ECO:0000313" key="4">
    <source>
        <dbReference type="Proteomes" id="UP000298493"/>
    </source>
</evidence>
<dbReference type="SUPFAM" id="SSF143990">
    <property type="entry name" value="YbiA-like"/>
    <property type="match status" value="1"/>
</dbReference>
<feature type="compositionally biased region" description="Low complexity" evidence="1">
    <location>
        <begin position="99"/>
        <end position="109"/>
    </location>
</feature>
<feature type="compositionally biased region" description="Basic and acidic residues" evidence="1">
    <location>
        <begin position="247"/>
        <end position="257"/>
    </location>
</feature>
<accession>A0A4Z1PGK7</accession>
<feature type="region of interest" description="Disordered" evidence="1">
    <location>
        <begin position="1"/>
        <end position="38"/>
    </location>
</feature>
<dbReference type="InterPro" id="IPR037238">
    <property type="entry name" value="YbiA-like_sf"/>
</dbReference>
<evidence type="ECO:0000256" key="1">
    <source>
        <dbReference type="SAM" id="MobiDB-lite"/>
    </source>
</evidence>
<dbReference type="Pfam" id="PF08719">
    <property type="entry name" value="NADAR"/>
    <property type="match status" value="1"/>
</dbReference>
<reference evidence="3 4" key="1">
    <citation type="submission" date="2019-04" db="EMBL/GenBank/DDBJ databases">
        <title>High contiguity whole genome sequence and gene annotation resource for two Venturia nashicola isolates.</title>
        <authorList>
            <person name="Prokchorchik M."/>
            <person name="Won K."/>
            <person name="Lee Y."/>
            <person name="Choi E.D."/>
            <person name="Segonzac C."/>
            <person name="Sohn K.H."/>
        </authorList>
    </citation>
    <scope>NUCLEOTIDE SEQUENCE [LARGE SCALE GENOMIC DNA]</scope>
    <source>
        <strain evidence="3 4">PRI2</strain>
    </source>
</reference>
<keyword evidence="4" id="KW-1185">Reference proteome</keyword>
<dbReference type="AlphaFoldDB" id="A0A4Z1PGK7"/>
<feature type="domain" description="NADAR" evidence="2">
    <location>
        <begin position="102"/>
        <end position="167"/>
    </location>
</feature>
<dbReference type="CDD" id="cd15457">
    <property type="entry name" value="NADAR"/>
    <property type="match status" value="1"/>
</dbReference>
<feature type="compositionally biased region" description="Basic and acidic residues" evidence="1">
    <location>
        <begin position="12"/>
        <end position="21"/>
    </location>
</feature>
<protein>
    <submittedName>
        <fullName evidence="3">DUF1768-domain-containing protein</fullName>
    </submittedName>
</protein>
<organism evidence="3 4">
    <name type="scientific">Venturia nashicola</name>
    <dbReference type="NCBI Taxonomy" id="86259"/>
    <lineage>
        <taxon>Eukaryota</taxon>
        <taxon>Fungi</taxon>
        <taxon>Dikarya</taxon>
        <taxon>Ascomycota</taxon>
        <taxon>Pezizomycotina</taxon>
        <taxon>Dothideomycetes</taxon>
        <taxon>Pleosporomycetidae</taxon>
        <taxon>Venturiales</taxon>
        <taxon>Venturiaceae</taxon>
        <taxon>Venturia</taxon>
    </lineage>
</organism>